<accession>A0A2J6R304</accession>
<reference evidence="2 3" key="1">
    <citation type="submission" date="2016-04" db="EMBL/GenBank/DDBJ databases">
        <title>A degradative enzymes factory behind the ericoid mycorrhizal symbiosis.</title>
        <authorList>
            <consortium name="DOE Joint Genome Institute"/>
            <person name="Martino E."/>
            <person name="Morin E."/>
            <person name="Grelet G."/>
            <person name="Kuo A."/>
            <person name="Kohler A."/>
            <person name="Daghino S."/>
            <person name="Barry K."/>
            <person name="Choi C."/>
            <person name="Cichocki N."/>
            <person name="Clum A."/>
            <person name="Copeland A."/>
            <person name="Hainaut M."/>
            <person name="Haridas S."/>
            <person name="Labutti K."/>
            <person name="Lindquist E."/>
            <person name="Lipzen A."/>
            <person name="Khouja H.-R."/>
            <person name="Murat C."/>
            <person name="Ohm R."/>
            <person name="Olson A."/>
            <person name="Spatafora J."/>
            <person name="Veneault-Fourrey C."/>
            <person name="Henrissat B."/>
            <person name="Grigoriev I."/>
            <person name="Martin F."/>
            <person name="Perotto S."/>
        </authorList>
    </citation>
    <scope>NUCLEOTIDE SEQUENCE [LARGE SCALE GENOMIC DNA]</scope>
    <source>
        <strain evidence="2 3">F</strain>
    </source>
</reference>
<feature type="compositionally biased region" description="Basic and acidic residues" evidence="1">
    <location>
        <begin position="208"/>
        <end position="218"/>
    </location>
</feature>
<evidence type="ECO:0000313" key="2">
    <source>
        <dbReference type="EMBL" id="PMD32859.1"/>
    </source>
</evidence>
<organism evidence="2 3">
    <name type="scientific">Hyaloscypha variabilis (strain UAMH 11265 / GT02V1 / F)</name>
    <name type="common">Meliniomyces variabilis</name>
    <dbReference type="NCBI Taxonomy" id="1149755"/>
    <lineage>
        <taxon>Eukaryota</taxon>
        <taxon>Fungi</taxon>
        <taxon>Dikarya</taxon>
        <taxon>Ascomycota</taxon>
        <taxon>Pezizomycotina</taxon>
        <taxon>Leotiomycetes</taxon>
        <taxon>Helotiales</taxon>
        <taxon>Hyaloscyphaceae</taxon>
        <taxon>Hyaloscypha</taxon>
        <taxon>Hyaloscypha variabilis</taxon>
    </lineage>
</organism>
<feature type="compositionally biased region" description="Basic and acidic residues" evidence="1">
    <location>
        <begin position="306"/>
        <end position="328"/>
    </location>
</feature>
<dbReference type="Proteomes" id="UP000235786">
    <property type="component" value="Unassembled WGS sequence"/>
</dbReference>
<name>A0A2J6R304_HYAVF</name>
<keyword evidence="3" id="KW-1185">Reference proteome</keyword>
<feature type="compositionally biased region" description="Basic and acidic residues" evidence="1">
    <location>
        <begin position="270"/>
        <end position="300"/>
    </location>
</feature>
<proteinExistence type="predicted"/>
<feature type="compositionally biased region" description="Basic and acidic residues" evidence="1">
    <location>
        <begin position="231"/>
        <end position="241"/>
    </location>
</feature>
<feature type="region of interest" description="Disordered" evidence="1">
    <location>
        <begin position="1"/>
        <end position="29"/>
    </location>
</feature>
<evidence type="ECO:0000256" key="1">
    <source>
        <dbReference type="SAM" id="MobiDB-lite"/>
    </source>
</evidence>
<feature type="region of interest" description="Disordered" evidence="1">
    <location>
        <begin position="194"/>
        <end position="241"/>
    </location>
</feature>
<sequence>MSNKKQQPAKGPSRKRKIEWEAPTEEQRKKWHEEWQIMKAEIEERMKHYDPVVEDRTEIEKQLQSEPDCFYHVSYVEQMIDCSTLLPKYQLKYEGGHTIVRSFYGVQVHYTSVHMAIVDWFDNKGCSHYLMGHATHAKDQCACGPEPAKPAYSSEKESKPRLLSEVLASIVKIPQIDGIPITWIEYLNGPVDCTEADEDVPGSQSDTTDPKEHQKLEEPGAAANVQADEANSTRKPTDVELKERRQRLVEVIREEREKRRKNHVEEMQALRMEKKEARKAAGEFDSDKEVERLEKDKAATEEAAEKEDVEKHTAEKDVAKDMTGEKEAVVNTEIEETGHAEQV</sequence>
<gene>
    <name evidence="2" type="ORF">L207DRAFT_589942</name>
</gene>
<protein>
    <submittedName>
        <fullName evidence="2">Uncharacterized protein</fullName>
    </submittedName>
</protein>
<dbReference type="AlphaFoldDB" id="A0A2J6R304"/>
<evidence type="ECO:0000313" key="3">
    <source>
        <dbReference type="Proteomes" id="UP000235786"/>
    </source>
</evidence>
<feature type="region of interest" description="Disordered" evidence="1">
    <location>
        <begin position="270"/>
        <end position="343"/>
    </location>
</feature>
<dbReference type="EMBL" id="KZ613957">
    <property type="protein sequence ID" value="PMD32859.1"/>
    <property type="molecule type" value="Genomic_DNA"/>
</dbReference>